<evidence type="ECO:0000313" key="2">
    <source>
        <dbReference type="EMBL" id="CDY68935.1"/>
    </source>
</evidence>
<dbReference type="EMBL" id="LK038292">
    <property type="protein sequence ID" value="CDY68935.1"/>
    <property type="molecule type" value="Genomic_DNA"/>
</dbReference>
<name>A0A078JR76_BRANA</name>
<dbReference type="Proteomes" id="UP000028999">
    <property type="component" value="Unassembled WGS sequence"/>
</dbReference>
<dbReference type="Proteomes" id="UP001295469">
    <property type="component" value="Chromosome A02"/>
</dbReference>
<dbReference type="EMBL" id="HG994356">
    <property type="protein sequence ID" value="CAF2144694.1"/>
    <property type="molecule type" value="Genomic_DNA"/>
</dbReference>
<dbReference type="Gramene" id="CDY68935">
    <property type="protein sequence ID" value="CDY68935"/>
    <property type="gene ID" value="GSBRNA2T00081448001"/>
</dbReference>
<sequence>MENSLKGLISWQDVYKLYIMNFLDTLESRRDIDFGSAESFQGFLSQLEQTYEHSTVYLRVLEPLQSLKIQKRHFMLNVPPNGFFVHIPDSSAWQEGLIMLKSDFQRKQGRHVFIVGEDCSYSESSTLELPNLCVFEALLTCHLLLRILS</sequence>
<reference evidence="1" key="3">
    <citation type="submission" date="2021-01" db="EMBL/GenBank/DDBJ databases">
        <authorList>
            <consortium name="Genoscope - CEA"/>
            <person name="William W."/>
        </authorList>
    </citation>
    <scope>NUCLEOTIDE SEQUENCE</scope>
</reference>
<evidence type="ECO:0000313" key="1">
    <source>
        <dbReference type="EMBL" id="CAF2144694.1"/>
    </source>
</evidence>
<reference evidence="2 3" key="1">
    <citation type="journal article" date="2014" name="Science">
        <title>Plant genetics. Early allopolyploid evolution in the post-Neolithic Brassica napus oilseed genome.</title>
        <authorList>
            <person name="Chalhoub B."/>
            <person name="Denoeud F."/>
            <person name="Liu S."/>
            <person name="Parkin I.A."/>
            <person name="Tang H."/>
            <person name="Wang X."/>
            <person name="Chiquet J."/>
            <person name="Belcram H."/>
            <person name="Tong C."/>
            <person name="Samans B."/>
            <person name="Correa M."/>
            <person name="Da Silva C."/>
            <person name="Just J."/>
            <person name="Falentin C."/>
            <person name="Koh C.S."/>
            <person name="Le Clainche I."/>
            <person name="Bernard M."/>
            <person name="Bento P."/>
            <person name="Noel B."/>
            <person name="Labadie K."/>
            <person name="Alberti A."/>
            <person name="Charles M."/>
            <person name="Arnaud D."/>
            <person name="Guo H."/>
            <person name="Daviaud C."/>
            <person name="Alamery S."/>
            <person name="Jabbari K."/>
            <person name="Zhao M."/>
            <person name="Edger P.P."/>
            <person name="Chelaifa H."/>
            <person name="Tack D."/>
            <person name="Lassalle G."/>
            <person name="Mestiri I."/>
            <person name="Schnel N."/>
            <person name="Le Paslier M.C."/>
            <person name="Fan G."/>
            <person name="Renault V."/>
            <person name="Bayer P.E."/>
            <person name="Golicz A.A."/>
            <person name="Manoli S."/>
            <person name="Lee T.H."/>
            <person name="Thi V.H."/>
            <person name="Chalabi S."/>
            <person name="Hu Q."/>
            <person name="Fan C."/>
            <person name="Tollenaere R."/>
            <person name="Lu Y."/>
            <person name="Battail C."/>
            <person name="Shen J."/>
            <person name="Sidebottom C.H."/>
            <person name="Wang X."/>
            <person name="Canaguier A."/>
            <person name="Chauveau A."/>
            <person name="Berard A."/>
            <person name="Deniot G."/>
            <person name="Guan M."/>
            <person name="Liu Z."/>
            <person name="Sun F."/>
            <person name="Lim Y.P."/>
            <person name="Lyons E."/>
            <person name="Town C.D."/>
            <person name="Bancroft I."/>
            <person name="Wang X."/>
            <person name="Meng J."/>
            <person name="Ma J."/>
            <person name="Pires J.C."/>
            <person name="King G.J."/>
            <person name="Brunel D."/>
            <person name="Delourme R."/>
            <person name="Renard M."/>
            <person name="Aury J.M."/>
            <person name="Adams K.L."/>
            <person name="Batley J."/>
            <person name="Snowdon R.J."/>
            <person name="Tost J."/>
            <person name="Edwards D."/>
            <person name="Zhou Y."/>
            <person name="Hua W."/>
            <person name="Sharpe A.G."/>
            <person name="Paterson A.H."/>
            <person name="Guan C."/>
            <person name="Wincker P."/>
        </authorList>
    </citation>
    <scope>NUCLEOTIDE SEQUENCE [LARGE SCALE GENOMIC DNA]</scope>
    <source>
        <strain evidence="3">cv. Darmor-bzh</strain>
    </source>
</reference>
<protein>
    <submittedName>
        <fullName evidence="1">(rape) hypothetical protein</fullName>
    </submittedName>
    <submittedName>
        <fullName evidence="2">BnaAnng28800D protein</fullName>
    </submittedName>
</protein>
<dbReference type="PANTHER" id="PTHR15922:SF2">
    <property type="entry name" value="NBAS SUBUNIT OF NRZ TETHERING COMPLEX"/>
    <property type="match status" value="1"/>
</dbReference>
<dbReference type="STRING" id="3708.A0A078JR76"/>
<evidence type="ECO:0000313" key="3">
    <source>
        <dbReference type="Proteomes" id="UP000028999"/>
    </source>
</evidence>
<dbReference type="PaxDb" id="3708-A0A078JR76"/>
<organism evidence="2 3">
    <name type="scientific">Brassica napus</name>
    <name type="common">Rape</name>
    <dbReference type="NCBI Taxonomy" id="3708"/>
    <lineage>
        <taxon>Eukaryota</taxon>
        <taxon>Viridiplantae</taxon>
        <taxon>Streptophyta</taxon>
        <taxon>Embryophyta</taxon>
        <taxon>Tracheophyta</taxon>
        <taxon>Spermatophyta</taxon>
        <taxon>Magnoliopsida</taxon>
        <taxon>eudicotyledons</taxon>
        <taxon>Gunneridae</taxon>
        <taxon>Pentapetalae</taxon>
        <taxon>rosids</taxon>
        <taxon>malvids</taxon>
        <taxon>Brassicales</taxon>
        <taxon>Brassicaceae</taxon>
        <taxon>Brassiceae</taxon>
        <taxon>Brassica</taxon>
    </lineage>
</organism>
<gene>
    <name evidence="2" type="primary">BnaAnng28800D</name>
    <name evidence="1" type="ORF">DARMORV10_A02P40370.1</name>
    <name evidence="2" type="ORF">GSBRNA2T00081448001</name>
</gene>
<reference evidence="2" key="2">
    <citation type="submission" date="2014-06" db="EMBL/GenBank/DDBJ databases">
        <authorList>
            <person name="Genoscope - CEA"/>
        </authorList>
    </citation>
    <scope>NUCLEOTIDE SEQUENCE</scope>
</reference>
<dbReference type="PANTHER" id="PTHR15922">
    <property type="entry name" value="NEUROBLASTOMA-AMPLIFIED SEQUENCE"/>
    <property type="match status" value="1"/>
</dbReference>
<proteinExistence type="predicted"/>
<keyword evidence="3" id="KW-1185">Reference proteome</keyword>
<accession>A0A078JR76</accession>
<dbReference type="AlphaFoldDB" id="A0A078JR76"/>